<reference evidence="3" key="1">
    <citation type="journal article" date="2014" name="Genome Announc.">
        <title>Draft genome sequence of Colletotrichum sublineola, a destructive pathogen of cultivated sorghum.</title>
        <authorList>
            <person name="Baroncelli R."/>
            <person name="Sanz-Martin J.M."/>
            <person name="Rech G.E."/>
            <person name="Sukno S.A."/>
            <person name="Thon M.R."/>
        </authorList>
    </citation>
    <scope>NUCLEOTIDE SEQUENCE [LARGE SCALE GENOMIC DNA]</scope>
    <source>
        <strain evidence="3">TX430BB</strain>
    </source>
</reference>
<dbReference type="HOGENOM" id="CLU_1875312_0_0_1"/>
<comment type="caution">
    <text evidence="2">The sequence shown here is derived from an EMBL/GenBank/DDBJ whole genome shotgun (WGS) entry which is preliminary data.</text>
</comment>
<proteinExistence type="predicted"/>
<evidence type="ECO:0000313" key="2">
    <source>
        <dbReference type="EMBL" id="KDN66206.1"/>
    </source>
</evidence>
<organism evidence="2 3">
    <name type="scientific">Colletotrichum sublineola</name>
    <name type="common">Sorghum anthracnose fungus</name>
    <dbReference type="NCBI Taxonomy" id="1173701"/>
    <lineage>
        <taxon>Eukaryota</taxon>
        <taxon>Fungi</taxon>
        <taxon>Dikarya</taxon>
        <taxon>Ascomycota</taxon>
        <taxon>Pezizomycotina</taxon>
        <taxon>Sordariomycetes</taxon>
        <taxon>Hypocreomycetidae</taxon>
        <taxon>Glomerellales</taxon>
        <taxon>Glomerellaceae</taxon>
        <taxon>Colletotrichum</taxon>
        <taxon>Colletotrichum graminicola species complex</taxon>
    </lineage>
</organism>
<evidence type="ECO:0000313" key="3">
    <source>
        <dbReference type="Proteomes" id="UP000027238"/>
    </source>
</evidence>
<sequence>MFPSDVRLVSTTLRSSSNPPPSRKLTARVDGLPGRKWARKQGLPGHGRAASQWRSRARAHTQTRPCTCSCGVSGREEEEEEEEEWMTEMSRKSSHSESKQAGKQIRSEQSKQREPEQEERAAPGRACNVGPVPPVT</sequence>
<dbReference type="AlphaFoldDB" id="A0A066XKG6"/>
<keyword evidence="3" id="KW-1185">Reference proteome</keyword>
<accession>A0A066XKG6</accession>
<gene>
    <name evidence="2" type="ORF">CSUB01_06119</name>
</gene>
<dbReference type="Proteomes" id="UP000027238">
    <property type="component" value="Unassembled WGS sequence"/>
</dbReference>
<feature type="compositionally biased region" description="Acidic residues" evidence="1">
    <location>
        <begin position="76"/>
        <end position="86"/>
    </location>
</feature>
<dbReference type="EMBL" id="JMSE01000958">
    <property type="protein sequence ID" value="KDN66206.1"/>
    <property type="molecule type" value="Genomic_DNA"/>
</dbReference>
<protein>
    <submittedName>
        <fullName evidence="2">Uncharacterized protein</fullName>
    </submittedName>
</protein>
<evidence type="ECO:0000256" key="1">
    <source>
        <dbReference type="SAM" id="MobiDB-lite"/>
    </source>
</evidence>
<feature type="region of interest" description="Disordered" evidence="1">
    <location>
        <begin position="1"/>
        <end position="136"/>
    </location>
</feature>
<name>A0A066XKG6_COLSU</name>
<feature type="compositionally biased region" description="Basic and acidic residues" evidence="1">
    <location>
        <begin position="89"/>
        <end position="122"/>
    </location>
</feature>